<dbReference type="AlphaFoldDB" id="A0A1B0G924"/>
<keyword evidence="3" id="KW-1185">Reference proteome</keyword>
<evidence type="ECO:0000313" key="3">
    <source>
        <dbReference type="Proteomes" id="UP000092444"/>
    </source>
</evidence>
<accession>A0A1B0G924</accession>
<evidence type="ECO:0000313" key="2">
    <source>
        <dbReference type="EnsemblMetazoa" id="GMOY009811-PA"/>
    </source>
</evidence>
<proteinExistence type="predicted"/>
<dbReference type="EnsemblMetazoa" id="GMOY009811-RA">
    <property type="protein sequence ID" value="GMOY009811-PA"/>
    <property type="gene ID" value="GMOY009811"/>
</dbReference>
<sequence>MIASVAENGKKHELSQATLTRISNVIQNLQRECVTIGLSVKRCTPFTTITTRIFYIDDDDDDDNDDNDNNDDDDDDDDNDDDNGDDDNDDDDDDDAAALCFCCMLAYKIVV</sequence>
<dbReference type="EMBL" id="CCAG010002963">
    <property type="status" value="NOT_ANNOTATED_CDS"/>
    <property type="molecule type" value="Genomic_DNA"/>
</dbReference>
<evidence type="ECO:0000256" key="1">
    <source>
        <dbReference type="SAM" id="MobiDB-lite"/>
    </source>
</evidence>
<organism evidence="2 3">
    <name type="scientific">Glossina morsitans morsitans</name>
    <name type="common">Savannah tsetse fly</name>
    <dbReference type="NCBI Taxonomy" id="37546"/>
    <lineage>
        <taxon>Eukaryota</taxon>
        <taxon>Metazoa</taxon>
        <taxon>Ecdysozoa</taxon>
        <taxon>Arthropoda</taxon>
        <taxon>Hexapoda</taxon>
        <taxon>Insecta</taxon>
        <taxon>Pterygota</taxon>
        <taxon>Neoptera</taxon>
        <taxon>Endopterygota</taxon>
        <taxon>Diptera</taxon>
        <taxon>Brachycera</taxon>
        <taxon>Muscomorpha</taxon>
        <taxon>Hippoboscoidea</taxon>
        <taxon>Glossinidae</taxon>
        <taxon>Glossina</taxon>
    </lineage>
</organism>
<dbReference type="Proteomes" id="UP000092444">
    <property type="component" value="Unassembled WGS sequence"/>
</dbReference>
<name>A0A1B0G924_GLOMM</name>
<reference evidence="2" key="1">
    <citation type="submission" date="2020-05" db="UniProtKB">
        <authorList>
            <consortium name="EnsemblMetazoa"/>
        </authorList>
    </citation>
    <scope>IDENTIFICATION</scope>
    <source>
        <strain evidence="2">Yale</strain>
    </source>
</reference>
<protein>
    <submittedName>
        <fullName evidence="2">Uncharacterized protein</fullName>
    </submittedName>
</protein>
<feature type="region of interest" description="Disordered" evidence="1">
    <location>
        <begin position="56"/>
        <end position="91"/>
    </location>
</feature>
<dbReference type="VEuPathDB" id="VectorBase:GMOY009811"/>